<dbReference type="AlphaFoldDB" id="A0A1H2QGG6"/>
<dbReference type="SMART" id="SM00116">
    <property type="entry name" value="CBS"/>
    <property type="match status" value="2"/>
</dbReference>
<dbReference type="EMBL" id="FNNZ01000001">
    <property type="protein sequence ID" value="SDW05958.1"/>
    <property type="molecule type" value="Genomic_DNA"/>
</dbReference>
<accession>A0A1H2QGG6</accession>
<dbReference type="PANTHER" id="PTHR43080:SF2">
    <property type="entry name" value="CBS DOMAIN-CONTAINING PROTEIN"/>
    <property type="match status" value="1"/>
</dbReference>
<reference evidence="5" key="1">
    <citation type="submission" date="2016-10" db="EMBL/GenBank/DDBJ databases">
        <authorList>
            <person name="Varghese N."/>
            <person name="Submissions S."/>
        </authorList>
    </citation>
    <scope>NUCLEOTIDE SEQUENCE [LARGE SCALE GENOMIC DNA]</scope>
    <source>
        <strain evidence="5">DSM 217</strain>
    </source>
</reference>
<dbReference type="Gene3D" id="3.10.580.10">
    <property type="entry name" value="CBS-domain"/>
    <property type="match status" value="1"/>
</dbReference>
<evidence type="ECO:0000313" key="4">
    <source>
        <dbReference type="EMBL" id="SDW05958.1"/>
    </source>
</evidence>
<dbReference type="STRING" id="1058.SAMN05421783_101255"/>
<dbReference type="InterPro" id="IPR000644">
    <property type="entry name" value="CBS_dom"/>
</dbReference>
<dbReference type="Proteomes" id="UP000198816">
    <property type="component" value="Unassembled WGS sequence"/>
</dbReference>
<organism evidence="4 5">
    <name type="scientific">Thiocapsa roseopersicina</name>
    <dbReference type="NCBI Taxonomy" id="1058"/>
    <lineage>
        <taxon>Bacteria</taxon>
        <taxon>Pseudomonadati</taxon>
        <taxon>Pseudomonadota</taxon>
        <taxon>Gammaproteobacteria</taxon>
        <taxon>Chromatiales</taxon>
        <taxon>Chromatiaceae</taxon>
        <taxon>Thiocapsa</taxon>
    </lineage>
</organism>
<feature type="domain" description="CBS" evidence="3">
    <location>
        <begin position="93"/>
        <end position="148"/>
    </location>
</feature>
<keyword evidence="5" id="KW-1185">Reference proteome</keyword>
<dbReference type="Pfam" id="PF00571">
    <property type="entry name" value="CBS"/>
    <property type="match status" value="2"/>
</dbReference>
<dbReference type="SUPFAM" id="SSF54631">
    <property type="entry name" value="CBS-domain pair"/>
    <property type="match status" value="1"/>
</dbReference>
<evidence type="ECO:0000256" key="2">
    <source>
        <dbReference type="PROSITE-ProRule" id="PRU00703"/>
    </source>
</evidence>
<dbReference type="OrthoDB" id="9790355at2"/>
<dbReference type="PANTHER" id="PTHR43080">
    <property type="entry name" value="CBS DOMAIN-CONTAINING PROTEIN CBSX3, MITOCHONDRIAL"/>
    <property type="match status" value="1"/>
</dbReference>
<name>A0A1H2QGG6_THIRO</name>
<dbReference type="PROSITE" id="PS51371">
    <property type="entry name" value="CBS"/>
    <property type="match status" value="2"/>
</dbReference>
<dbReference type="InterPro" id="IPR051257">
    <property type="entry name" value="Diverse_CBS-Domain"/>
</dbReference>
<evidence type="ECO:0000256" key="1">
    <source>
        <dbReference type="ARBA" id="ARBA00023122"/>
    </source>
</evidence>
<gene>
    <name evidence="4" type="ORF">SAMN05421783_101255</name>
</gene>
<proteinExistence type="predicted"/>
<dbReference type="RefSeq" id="WP_093027334.1">
    <property type="nucleotide sequence ID" value="NZ_FNNZ01000001.1"/>
</dbReference>
<protein>
    <submittedName>
        <fullName evidence="4">CBS domain-containing protein</fullName>
    </submittedName>
</protein>
<feature type="domain" description="CBS" evidence="3">
    <location>
        <begin position="7"/>
        <end position="63"/>
    </location>
</feature>
<evidence type="ECO:0000259" key="3">
    <source>
        <dbReference type="PROSITE" id="PS51371"/>
    </source>
</evidence>
<sequence length="154" mass="17159">MKVKDVMSRSVRSVNPDTRIVEVASLMCLYRFHGLPVVDSDEKLVGIIAERDLLHSLFPKLDKLIAEGMHSVDLDKEMARYSEILGLKTEELMTPNPVTVDPEMHVLRAATVMVRHNFRRIPVADEGRLVGMLSIGDVHKAIFQANVTGGLKGL</sequence>
<keyword evidence="1 2" id="KW-0129">CBS domain</keyword>
<evidence type="ECO:0000313" key="5">
    <source>
        <dbReference type="Proteomes" id="UP000198816"/>
    </source>
</evidence>
<dbReference type="InterPro" id="IPR046342">
    <property type="entry name" value="CBS_dom_sf"/>
</dbReference>
<dbReference type="CDD" id="cd04586">
    <property type="entry name" value="CBS_pair_BON_assoc"/>
    <property type="match status" value="1"/>
</dbReference>